<dbReference type="PANTHER" id="PTHR47505">
    <property type="entry name" value="DNA UTILIZATION PROTEIN YHGH"/>
    <property type="match status" value="1"/>
</dbReference>
<dbReference type="InterPro" id="IPR000836">
    <property type="entry name" value="PRTase_dom"/>
</dbReference>
<organism evidence="2 3">
    <name type="scientific">Aerococcus urinaehominis</name>
    <dbReference type="NCBI Taxonomy" id="128944"/>
    <lineage>
        <taxon>Bacteria</taxon>
        <taxon>Bacillati</taxon>
        <taxon>Bacillota</taxon>
        <taxon>Bacilli</taxon>
        <taxon>Lactobacillales</taxon>
        <taxon>Aerococcaceae</taxon>
        <taxon>Aerococcus</taxon>
    </lineage>
</organism>
<name>A0A0X8FLH3_9LACT</name>
<dbReference type="RefSeq" id="WP_067979113.1">
    <property type="nucleotide sequence ID" value="NZ_CP014163.1"/>
</dbReference>
<dbReference type="Proteomes" id="UP000062260">
    <property type="component" value="Chromosome"/>
</dbReference>
<dbReference type="InterPro" id="IPR051910">
    <property type="entry name" value="ComF/GntX_DNA_util-trans"/>
</dbReference>
<sequence length="224" mass="25089">MTNCLLCQEAISQVTGLKEILSWSLAKPSLICDYCQTALQSITGPCCPQCGRSHQGLCMDCRRWQDQGWYFKNQALYAYNDTFRAWVTLLKAKGDQRLAGYFGPQLQQVFQKYPGFCLVPIPSQPLNRAKRGFNQTEAILNFSKLAYQPLLVGCSQQTGKQALKTRHERLHQAQPFKLAGNIQGLPDKVLLFDDIYTTGATLYQASQCLRQAGVVEVSGLTLAR</sequence>
<protein>
    <submittedName>
        <fullName evidence="2">Uncharacterized protein</fullName>
    </submittedName>
</protein>
<reference evidence="2 3" key="1">
    <citation type="journal article" date="2016" name="Genome Announc.">
        <title>Complete Genome Sequences of Aerococcus christensenii CCUG 28831T, Aerococcus sanguinicola CCUG 43001T, Aerococcus urinae CCUG 36881T, Aerococcus urinaeequi CCUG 28094T, Aerococcus urinaehominis CCUG 42038 BT, and Aerococcus viridans CCUG 4311T.</title>
        <authorList>
            <person name="Carkaci D."/>
            <person name="Dargis R."/>
            <person name="Nielsen X.C."/>
            <person name="Skovgaard O."/>
            <person name="Fuursted K."/>
            <person name="Christensen J.J."/>
        </authorList>
    </citation>
    <scope>NUCLEOTIDE SEQUENCE [LARGE SCALE GENOMIC DNA]</scope>
    <source>
        <strain evidence="2 3">CCUG42038B</strain>
    </source>
</reference>
<keyword evidence="3" id="KW-1185">Reference proteome</keyword>
<evidence type="ECO:0000313" key="2">
    <source>
        <dbReference type="EMBL" id="AMB99417.1"/>
    </source>
</evidence>
<dbReference type="EMBL" id="CP014163">
    <property type="protein sequence ID" value="AMB99417.1"/>
    <property type="molecule type" value="Genomic_DNA"/>
</dbReference>
<dbReference type="STRING" id="128944.AWM75_05145"/>
<dbReference type="OrthoDB" id="9779910at2"/>
<comment type="similarity">
    <text evidence="1">Belongs to the ComF/GntX family.</text>
</comment>
<dbReference type="PANTHER" id="PTHR47505:SF1">
    <property type="entry name" value="DNA UTILIZATION PROTEIN YHGH"/>
    <property type="match status" value="1"/>
</dbReference>
<dbReference type="Gene3D" id="3.40.50.2020">
    <property type="match status" value="1"/>
</dbReference>
<dbReference type="AlphaFoldDB" id="A0A0X8FLH3"/>
<evidence type="ECO:0000313" key="3">
    <source>
        <dbReference type="Proteomes" id="UP000062260"/>
    </source>
</evidence>
<accession>A0A0X8FLH3</accession>
<dbReference type="InterPro" id="IPR029057">
    <property type="entry name" value="PRTase-like"/>
</dbReference>
<proteinExistence type="inferred from homology"/>
<dbReference type="KEGG" id="auh:AWM75_05145"/>
<reference evidence="3" key="2">
    <citation type="submission" date="2016-01" db="EMBL/GenBank/DDBJ databases">
        <title>Six Aerococcus type strain genome sequencing and assembly using PacBio and Illumina Hiseq.</title>
        <authorList>
            <person name="Carkaci D."/>
            <person name="Dargis R."/>
            <person name="Nielsen X.C."/>
            <person name="Skovgaard O."/>
            <person name="Fuursted K."/>
            <person name="Christensen J.J."/>
        </authorList>
    </citation>
    <scope>NUCLEOTIDE SEQUENCE [LARGE SCALE GENOMIC DNA]</scope>
    <source>
        <strain evidence="3">CCUG42038B</strain>
    </source>
</reference>
<gene>
    <name evidence="2" type="ORF">AWM75_05145</name>
</gene>
<dbReference type="SUPFAM" id="SSF53271">
    <property type="entry name" value="PRTase-like"/>
    <property type="match status" value="1"/>
</dbReference>
<evidence type="ECO:0000256" key="1">
    <source>
        <dbReference type="ARBA" id="ARBA00008007"/>
    </source>
</evidence>
<dbReference type="CDD" id="cd06223">
    <property type="entry name" value="PRTases_typeI"/>
    <property type="match status" value="1"/>
</dbReference>